<evidence type="ECO:0000313" key="3">
    <source>
        <dbReference type="EMBL" id="KAK6519721.1"/>
    </source>
</evidence>
<proteinExistence type="predicted"/>
<organism evidence="3 4">
    <name type="scientific">Arthrobotrys conoides</name>
    <dbReference type="NCBI Taxonomy" id="74498"/>
    <lineage>
        <taxon>Eukaryota</taxon>
        <taxon>Fungi</taxon>
        <taxon>Dikarya</taxon>
        <taxon>Ascomycota</taxon>
        <taxon>Pezizomycotina</taxon>
        <taxon>Orbiliomycetes</taxon>
        <taxon>Orbiliales</taxon>
        <taxon>Orbiliaceae</taxon>
        <taxon>Arthrobotrys</taxon>
    </lineage>
</organism>
<name>A0AAN8RX85_9PEZI</name>
<sequence length="357" mass="39716">MTGPRMNSRAHACVKILIFASAFNIQEIYTSPIPSNTSENAYSIANMTYPSSNSSGISISPAVLNITTPIHTRPVNDTSSNIPPSIDEKISCADCKSNSTNPAHQVNGTSSNPMKKDVGPSFFYKNNNMVIQCAPPSKVLDITPRENALNFPYDRWPRWRKEYVYMSRALSDIKRNQRRCRGSCACNEDGSLIPKDLGGGRLSHGCSKQWKADRCIVVFGCYCTAVLVQPPAGDDPASLREYQAALDRIPQTVRNDNQGYYWNMNGLPRLPWDHMTWAPSEMDTLIRGGPRPIPRERPPGPRGHMGFDNPIPFGRYNSGLTYGYVGPNDYESFPELSGRPWIRKREAPGNHGSDPSD</sequence>
<comment type="caution">
    <text evidence="3">The sequence shown here is derived from an EMBL/GenBank/DDBJ whole genome shotgun (WGS) entry which is preliminary data.</text>
</comment>
<feature type="signal peptide" evidence="2">
    <location>
        <begin position="1"/>
        <end position="22"/>
    </location>
</feature>
<keyword evidence="2" id="KW-0732">Signal</keyword>
<reference evidence="3 4" key="1">
    <citation type="submission" date="2019-10" db="EMBL/GenBank/DDBJ databases">
        <authorList>
            <person name="Palmer J.M."/>
        </authorList>
    </citation>
    <scope>NUCLEOTIDE SEQUENCE [LARGE SCALE GENOMIC DNA]</scope>
    <source>
        <strain evidence="3 4">TWF506</strain>
    </source>
</reference>
<dbReference type="AlphaFoldDB" id="A0AAN8RX85"/>
<evidence type="ECO:0000256" key="1">
    <source>
        <dbReference type="SAM" id="MobiDB-lite"/>
    </source>
</evidence>
<dbReference type="EMBL" id="JAVHJM010000001">
    <property type="protein sequence ID" value="KAK6519721.1"/>
    <property type="molecule type" value="Genomic_DNA"/>
</dbReference>
<protein>
    <submittedName>
        <fullName evidence="3">Uncharacterized protein</fullName>
    </submittedName>
</protein>
<gene>
    <name evidence="3" type="ORF">TWF506_000021</name>
</gene>
<feature type="chain" id="PRO_5042929343" evidence="2">
    <location>
        <begin position="23"/>
        <end position="357"/>
    </location>
</feature>
<evidence type="ECO:0000313" key="4">
    <source>
        <dbReference type="Proteomes" id="UP001307849"/>
    </source>
</evidence>
<feature type="region of interest" description="Disordered" evidence="1">
    <location>
        <begin position="285"/>
        <end position="306"/>
    </location>
</feature>
<feature type="region of interest" description="Disordered" evidence="1">
    <location>
        <begin position="335"/>
        <end position="357"/>
    </location>
</feature>
<accession>A0AAN8RX85</accession>
<keyword evidence="4" id="KW-1185">Reference proteome</keyword>
<evidence type="ECO:0000256" key="2">
    <source>
        <dbReference type="SAM" id="SignalP"/>
    </source>
</evidence>
<dbReference type="Proteomes" id="UP001307849">
    <property type="component" value="Unassembled WGS sequence"/>
</dbReference>